<evidence type="ECO:0000259" key="1">
    <source>
        <dbReference type="Pfam" id="PF10047"/>
    </source>
</evidence>
<proteinExistence type="predicted"/>
<name>A0A450U2L5_9GAMM</name>
<feature type="domain" description="DUF2281" evidence="1">
    <location>
        <begin position="7"/>
        <end position="65"/>
    </location>
</feature>
<dbReference type="InterPro" id="IPR018739">
    <property type="entry name" value="DUF2281"/>
</dbReference>
<protein>
    <recommendedName>
        <fullName evidence="1">DUF2281 domain-containing protein</fullName>
    </recommendedName>
</protein>
<accession>A0A450U2L5</accession>
<dbReference type="Pfam" id="PF10047">
    <property type="entry name" value="DUF2281"/>
    <property type="match status" value="1"/>
</dbReference>
<reference evidence="2" key="1">
    <citation type="submission" date="2019-02" db="EMBL/GenBank/DDBJ databases">
        <authorList>
            <person name="Gruber-Vodicka R. H."/>
            <person name="Seah K. B. B."/>
        </authorList>
    </citation>
    <scope>NUCLEOTIDE SEQUENCE</scope>
    <source>
        <strain evidence="2">BECK_BZ131</strain>
    </source>
</reference>
<dbReference type="AlphaFoldDB" id="A0A450U2L5"/>
<organism evidence="2">
    <name type="scientific">Candidatus Kentrum sp. FW</name>
    <dbReference type="NCBI Taxonomy" id="2126338"/>
    <lineage>
        <taxon>Bacteria</taxon>
        <taxon>Pseudomonadati</taxon>
        <taxon>Pseudomonadota</taxon>
        <taxon>Gammaproteobacteria</taxon>
        <taxon>Candidatus Kentrum</taxon>
    </lineage>
</organism>
<sequence length="70" mass="8467">MMNTHSIEHKFNALPDNLRKEVLDFIDFLMTRKNREVTPGHFDFRWEGGLSDLKDQYNSVDLQHQSMEWR</sequence>
<evidence type="ECO:0000313" key="2">
    <source>
        <dbReference type="EMBL" id="VFJ77337.1"/>
    </source>
</evidence>
<dbReference type="EMBL" id="CAADFE010000121">
    <property type="protein sequence ID" value="VFJ77337.1"/>
    <property type="molecule type" value="Genomic_DNA"/>
</dbReference>
<gene>
    <name evidence="2" type="ORF">BECKFW1821C_GA0114237_11217</name>
</gene>